<evidence type="ECO:0000256" key="1">
    <source>
        <dbReference type="SAM" id="Phobius"/>
    </source>
</evidence>
<proteinExistence type="predicted"/>
<keyword evidence="3" id="KW-1185">Reference proteome</keyword>
<evidence type="ECO:0000313" key="3">
    <source>
        <dbReference type="Proteomes" id="UP000502699"/>
    </source>
</evidence>
<dbReference type="KEGG" id="cjap:GWK36_02850"/>
<reference evidence="3" key="1">
    <citation type="submission" date="2020-01" db="EMBL/GenBank/DDBJ databases">
        <title>Caldichromatium gen. nov., sp. nov., a thermophilic purple sulfur bacterium member of the family Chromatiaceae isolated from Nakabusa hot spring, Japan.</title>
        <authorList>
            <person name="Saini M.K."/>
            <person name="Hanada S."/>
            <person name="Tank M."/>
        </authorList>
    </citation>
    <scope>NUCLEOTIDE SEQUENCE [LARGE SCALE GENOMIC DNA]</scope>
    <source>
        <strain evidence="3">No.7</strain>
    </source>
</reference>
<keyword evidence="1" id="KW-0812">Transmembrane</keyword>
<keyword evidence="1" id="KW-0472">Membrane</keyword>
<keyword evidence="1" id="KW-1133">Transmembrane helix</keyword>
<protein>
    <submittedName>
        <fullName evidence="2">DUF4845 domain-containing protein</fullName>
    </submittedName>
</protein>
<feature type="transmembrane region" description="Helical" evidence="1">
    <location>
        <begin position="16"/>
        <end position="37"/>
    </location>
</feature>
<dbReference type="InterPro" id="IPR032314">
    <property type="entry name" value="DUF4845"/>
</dbReference>
<accession>A0A6G7VAW3</accession>
<organism evidence="2 3">
    <name type="scientific">Caldichromatium japonicum</name>
    <dbReference type="NCBI Taxonomy" id="2699430"/>
    <lineage>
        <taxon>Bacteria</taxon>
        <taxon>Pseudomonadati</taxon>
        <taxon>Pseudomonadota</taxon>
        <taxon>Gammaproteobacteria</taxon>
        <taxon>Chromatiales</taxon>
        <taxon>Chromatiaceae</taxon>
        <taxon>Caldichromatium</taxon>
    </lineage>
</organism>
<dbReference type="Pfam" id="PF16137">
    <property type="entry name" value="DUF4845"/>
    <property type="match status" value="1"/>
</dbReference>
<gene>
    <name evidence="2" type="ORF">GWK36_02850</name>
</gene>
<name>A0A6G7VAW3_9GAMM</name>
<dbReference type="AlphaFoldDB" id="A0A6G7VAW3"/>
<sequence>MQQTMTTEHLPARQRGLGFLSLIIIIALASFFGTLLFKLGPKYQGFWTVRSIMEETAKSFDPARDGGGRGLINTLEKRLYINSISHVDTKNFKVERLGDNRLKLILEYEDRVHLFFNIDAVLIFKHQVDVVSPQV</sequence>
<dbReference type="Proteomes" id="UP000502699">
    <property type="component" value="Chromosome"/>
</dbReference>
<dbReference type="EMBL" id="CP048029">
    <property type="protein sequence ID" value="QIK37114.1"/>
    <property type="molecule type" value="Genomic_DNA"/>
</dbReference>
<evidence type="ECO:0000313" key="2">
    <source>
        <dbReference type="EMBL" id="QIK37114.1"/>
    </source>
</evidence>